<reference evidence="3 4" key="1">
    <citation type="submission" date="2017-03" db="EMBL/GenBank/DDBJ databases">
        <title>Genome of the blue death feigning beetle - Asbolus verrucosus.</title>
        <authorList>
            <person name="Rider S.D."/>
        </authorList>
    </citation>
    <scope>NUCLEOTIDE SEQUENCE [LARGE SCALE GENOMIC DNA]</scope>
    <source>
        <strain evidence="3">Butters</strain>
        <tissue evidence="3">Head and leg muscle</tissue>
    </source>
</reference>
<proteinExistence type="inferred from homology"/>
<dbReference type="PRINTS" id="PR00081">
    <property type="entry name" value="GDHRDH"/>
</dbReference>
<dbReference type="PANTHER" id="PTHR43115">
    <property type="entry name" value="DEHYDROGENASE/REDUCTASE SDR FAMILY MEMBER 11"/>
    <property type="match status" value="1"/>
</dbReference>
<sequence length="514" mass="55825">MERWSGKVAVVTGASAGIGAAISTKLVESGLQVVGLARRLDRLQELARKLQNQPGKFHPIATDVTVEEEVVRAFDWVRTNLGTLHVLVNNAGIAKPATLLDGDTEIFRKVFDTNVLALTVATREAVKIMREKDVEAAHVIHINSTAGHQVSDVPKMNVYFASKHAVTALAESLRLDLLRAGAGNKIRVTSLSPGLVETEIINDFLDNQDLVKLLEVAPKLFPEDIANAVVYALGAPPHVQVGILECNKQKVLMALFQRWVGKVAVVTGASSGIGAAIAEQLVEIGLQVTKPNSKKFFDSILQVVGVARRVDLIQQHSQRLSHKKGKLHPCQADVSKEDEIVAAFRWIGESLGPVHILVNNAGVGHATTLADGDAEKWRSVLELNVLGLCVATREAVKAMRQHGVDGHIVHINSYAGRLVPNCPGRNVYPASKRAVTALTETLRQEFNALGVSPGLFTTELTTLKKDRNPKEWTAMEELPILQPEDIADGVVYVLSTPEHVQVHELTIKLVGELF</sequence>
<name>A0A482W1D2_ASBVE</name>
<evidence type="ECO:0000313" key="3">
    <source>
        <dbReference type="EMBL" id="RZC38890.1"/>
    </source>
</evidence>
<protein>
    <submittedName>
        <fullName evidence="3">Adh short, KR, NAD binding 10, and/or Epimerase domain containing protein</fullName>
    </submittedName>
</protein>
<dbReference type="EMBL" id="QDEB01038961">
    <property type="protein sequence ID" value="RZC38890.1"/>
    <property type="molecule type" value="Genomic_DNA"/>
</dbReference>
<dbReference type="InterPro" id="IPR036291">
    <property type="entry name" value="NAD(P)-bd_dom_sf"/>
</dbReference>
<dbReference type="GO" id="GO:0016616">
    <property type="term" value="F:oxidoreductase activity, acting on the CH-OH group of donors, NAD or NADP as acceptor"/>
    <property type="evidence" value="ECO:0007669"/>
    <property type="project" value="UniProtKB-ARBA"/>
</dbReference>
<evidence type="ECO:0000256" key="2">
    <source>
        <dbReference type="ARBA" id="ARBA00023002"/>
    </source>
</evidence>
<dbReference type="Gene3D" id="3.40.50.720">
    <property type="entry name" value="NAD(P)-binding Rossmann-like Domain"/>
    <property type="match status" value="2"/>
</dbReference>
<dbReference type="FunFam" id="3.40.50.720:FF:000047">
    <property type="entry name" value="NADP-dependent L-serine/L-allo-threonine dehydrogenase"/>
    <property type="match status" value="2"/>
</dbReference>
<comment type="similarity">
    <text evidence="1">Belongs to the short-chain dehydrogenases/reductases (SDR) family.</text>
</comment>
<dbReference type="InterPro" id="IPR002347">
    <property type="entry name" value="SDR_fam"/>
</dbReference>
<organism evidence="3 4">
    <name type="scientific">Asbolus verrucosus</name>
    <name type="common">Desert ironclad beetle</name>
    <dbReference type="NCBI Taxonomy" id="1661398"/>
    <lineage>
        <taxon>Eukaryota</taxon>
        <taxon>Metazoa</taxon>
        <taxon>Ecdysozoa</taxon>
        <taxon>Arthropoda</taxon>
        <taxon>Hexapoda</taxon>
        <taxon>Insecta</taxon>
        <taxon>Pterygota</taxon>
        <taxon>Neoptera</taxon>
        <taxon>Endopterygota</taxon>
        <taxon>Coleoptera</taxon>
        <taxon>Polyphaga</taxon>
        <taxon>Cucujiformia</taxon>
        <taxon>Tenebrionidae</taxon>
        <taxon>Pimeliinae</taxon>
        <taxon>Asbolus</taxon>
    </lineage>
</organism>
<keyword evidence="2" id="KW-0560">Oxidoreductase</keyword>
<accession>A0A482W1D2</accession>
<dbReference type="AlphaFoldDB" id="A0A482W1D2"/>
<keyword evidence="4" id="KW-1185">Reference proteome</keyword>
<dbReference type="STRING" id="1661398.A0A482W1D2"/>
<dbReference type="OrthoDB" id="1933717at2759"/>
<dbReference type="InterPro" id="IPR020904">
    <property type="entry name" value="Sc_DH/Rdtase_CS"/>
</dbReference>
<dbReference type="Pfam" id="PF00106">
    <property type="entry name" value="adh_short"/>
    <property type="match status" value="2"/>
</dbReference>
<gene>
    <name evidence="3" type="ORF">BDFB_008876</name>
</gene>
<evidence type="ECO:0000313" key="4">
    <source>
        <dbReference type="Proteomes" id="UP000292052"/>
    </source>
</evidence>
<comment type="caution">
    <text evidence="3">The sequence shown here is derived from an EMBL/GenBank/DDBJ whole genome shotgun (WGS) entry which is preliminary data.</text>
</comment>
<dbReference type="PROSITE" id="PS00061">
    <property type="entry name" value="ADH_SHORT"/>
    <property type="match status" value="1"/>
</dbReference>
<dbReference type="PRINTS" id="PR00080">
    <property type="entry name" value="SDRFAMILY"/>
</dbReference>
<dbReference type="PANTHER" id="PTHR43115:SF4">
    <property type="entry name" value="DEHYDROGENASE_REDUCTASE SDR FAMILY MEMBER 11"/>
    <property type="match status" value="1"/>
</dbReference>
<evidence type="ECO:0000256" key="1">
    <source>
        <dbReference type="ARBA" id="ARBA00006484"/>
    </source>
</evidence>
<dbReference type="SUPFAM" id="SSF51735">
    <property type="entry name" value="NAD(P)-binding Rossmann-fold domains"/>
    <property type="match status" value="2"/>
</dbReference>
<dbReference type="Proteomes" id="UP000292052">
    <property type="component" value="Unassembled WGS sequence"/>
</dbReference>